<dbReference type="Proteomes" id="UP000596145">
    <property type="component" value="Chromosome"/>
</dbReference>
<evidence type="ECO:0000259" key="2">
    <source>
        <dbReference type="Pfam" id="PF13276"/>
    </source>
</evidence>
<dbReference type="EMBL" id="CP066007">
    <property type="protein sequence ID" value="QQB45533.1"/>
    <property type="molecule type" value="Genomic_DNA"/>
</dbReference>
<gene>
    <name evidence="3" type="ORF">I6I10_08400</name>
</gene>
<dbReference type="OrthoDB" id="4422189at2"/>
<proteinExistence type="predicted"/>
<dbReference type="Pfam" id="PF13276">
    <property type="entry name" value="HTH_21"/>
    <property type="match status" value="1"/>
</dbReference>
<sequence length="95" mass="10645">MPSVLRLKLNDDPGSTPLNHKRVARIMKDLGLCGYTRRRRVKTTVRAKGRNVFADLVRRRFYADGINKLYAHGHQSARAEGSEDTSNGADRHVAG</sequence>
<evidence type="ECO:0000313" key="4">
    <source>
        <dbReference type="Proteomes" id="UP000596145"/>
    </source>
</evidence>
<name>A0A7T4EDS7_9CORY</name>
<accession>A0A7T4EDS7</accession>
<feature type="region of interest" description="Disordered" evidence="1">
    <location>
        <begin position="73"/>
        <end position="95"/>
    </location>
</feature>
<evidence type="ECO:0000313" key="3">
    <source>
        <dbReference type="EMBL" id="QQB45533.1"/>
    </source>
</evidence>
<dbReference type="InterPro" id="IPR025948">
    <property type="entry name" value="HTH-like_dom"/>
</dbReference>
<reference evidence="3 4" key="1">
    <citation type="submission" date="2020-12" db="EMBL/GenBank/DDBJ databases">
        <title>FDA dAtabase for Regulatory Grade micrObial Sequences (FDA-ARGOS): Supporting development and validation of Infectious Disease Dx tests.</title>
        <authorList>
            <person name="Sproer C."/>
            <person name="Gronow S."/>
            <person name="Severitt S."/>
            <person name="Schroder I."/>
            <person name="Tallon L."/>
            <person name="Sadzewicz L."/>
            <person name="Zhao X."/>
            <person name="Boylan J."/>
            <person name="Ott S."/>
            <person name="Bowen H."/>
            <person name="Vavikolanu K."/>
            <person name="Mehta A."/>
            <person name="Aluvathingal J."/>
            <person name="Nadendla S."/>
            <person name="Lowell S."/>
            <person name="Myers T."/>
            <person name="Yan Y."/>
            <person name="Sichtig H."/>
        </authorList>
    </citation>
    <scope>NUCLEOTIDE SEQUENCE [LARGE SCALE GENOMIC DNA]</scope>
    <source>
        <strain evidence="3 4">FDAARGOS_1053</strain>
    </source>
</reference>
<organism evidence="3 4">
    <name type="scientific">Corynebacterium glucuronolyticum</name>
    <dbReference type="NCBI Taxonomy" id="39791"/>
    <lineage>
        <taxon>Bacteria</taxon>
        <taxon>Bacillati</taxon>
        <taxon>Actinomycetota</taxon>
        <taxon>Actinomycetes</taxon>
        <taxon>Mycobacteriales</taxon>
        <taxon>Corynebacteriaceae</taxon>
        <taxon>Corynebacterium</taxon>
    </lineage>
</organism>
<protein>
    <submittedName>
        <fullName evidence="3">Transposase</fullName>
    </submittedName>
</protein>
<evidence type="ECO:0000256" key="1">
    <source>
        <dbReference type="SAM" id="MobiDB-lite"/>
    </source>
</evidence>
<dbReference type="AlphaFoldDB" id="A0A7T4EDS7"/>
<feature type="domain" description="HTH-like" evidence="2">
    <location>
        <begin position="14"/>
        <end position="40"/>
    </location>
</feature>